<evidence type="ECO:0000259" key="2">
    <source>
        <dbReference type="PROSITE" id="PS50846"/>
    </source>
</evidence>
<feature type="chain" id="PRO_5005591255" evidence="1">
    <location>
        <begin position="22"/>
        <end position="127"/>
    </location>
</feature>
<evidence type="ECO:0000313" key="4">
    <source>
        <dbReference type="Proteomes" id="UP000036958"/>
    </source>
</evidence>
<dbReference type="InterPro" id="IPR006121">
    <property type="entry name" value="HMA_dom"/>
</dbReference>
<gene>
    <name evidence="3" type="ORF">NC99_23540</name>
</gene>
<accession>A0A0L8V9E8</accession>
<dbReference type="OrthoDB" id="5513217at2"/>
<dbReference type="AlphaFoldDB" id="A0A0L8V9E8"/>
<dbReference type="EMBL" id="LGIA01000152">
    <property type="protein sequence ID" value="KOH44807.1"/>
    <property type="molecule type" value="Genomic_DNA"/>
</dbReference>
<proteinExistence type="predicted"/>
<dbReference type="InterPro" id="IPR036163">
    <property type="entry name" value="HMA_dom_sf"/>
</dbReference>
<name>A0A0L8V9E8_9BACT</name>
<feature type="domain" description="HMA" evidence="2">
    <location>
        <begin position="23"/>
        <end position="89"/>
    </location>
</feature>
<dbReference type="Gene3D" id="3.30.70.100">
    <property type="match status" value="1"/>
</dbReference>
<keyword evidence="4" id="KW-1185">Reference proteome</keyword>
<dbReference type="CDD" id="cd00371">
    <property type="entry name" value="HMA"/>
    <property type="match status" value="1"/>
</dbReference>
<comment type="caution">
    <text evidence="3">The sequence shown here is derived from an EMBL/GenBank/DDBJ whole genome shotgun (WGS) entry which is preliminary data.</text>
</comment>
<dbReference type="Pfam" id="PF00403">
    <property type="entry name" value="HMA"/>
    <property type="match status" value="1"/>
</dbReference>
<dbReference type="STRING" id="1409788.NC99_23540"/>
<organism evidence="3 4">
    <name type="scientific">Sunxiuqinia dokdonensis</name>
    <dbReference type="NCBI Taxonomy" id="1409788"/>
    <lineage>
        <taxon>Bacteria</taxon>
        <taxon>Pseudomonadati</taxon>
        <taxon>Bacteroidota</taxon>
        <taxon>Bacteroidia</taxon>
        <taxon>Marinilabiliales</taxon>
        <taxon>Prolixibacteraceae</taxon>
        <taxon>Sunxiuqinia</taxon>
    </lineage>
</organism>
<feature type="signal peptide" evidence="1">
    <location>
        <begin position="1"/>
        <end position="21"/>
    </location>
</feature>
<dbReference type="PROSITE" id="PS50846">
    <property type="entry name" value="HMA_2"/>
    <property type="match status" value="1"/>
</dbReference>
<evidence type="ECO:0000256" key="1">
    <source>
        <dbReference type="SAM" id="SignalP"/>
    </source>
</evidence>
<dbReference type="GO" id="GO:0046872">
    <property type="term" value="F:metal ion binding"/>
    <property type="evidence" value="ECO:0007669"/>
    <property type="project" value="InterPro"/>
</dbReference>
<dbReference type="PATRIC" id="fig|1409788.3.peg.2432"/>
<reference evidence="4" key="1">
    <citation type="submission" date="2015-07" db="EMBL/GenBank/DDBJ databases">
        <title>Genome sequencing of Sunxiuqinia dokdonensis strain SK.</title>
        <authorList>
            <person name="Ahn S."/>
            <person name="Kim B.-C."/>
        </authorList>
    </citation>
    <scope>NUCLEOTIDE SEQUENCE [LARGE SCALE GENOMIC DNA]</scope>
    <source>
        <strain evidence="4">SK</strain>
    </source>
</reference>
<sequence length="127" mass="14381">MKTKILSLLTLFLLGTIVVSAGNKIENFKVGGNCDMCKKRIEKAANQVEGVNSADWNLETKMMKIVLDDSKTEVHKVHMAIAKAGYDTEMHRATDEAYDALPGCCQYQRITKKEEKMQMKMHPVHQH</sequence>
<dbReference type="SUPFAM" id="SSF55008">
    <property type="entry name" value="HMA, heavy metal-associated domain"/>
    <property type="match status" value="1"/>
</dbReference>
<dbReference type="Proteomes" id="UP000036958">
    <property type="component" value="Unassembled WGS sequence"/>
</dbReference>
<protein>
    <submittedName>
        <fullName evidence="3">ATPase</fullName>
    </submittedName>
</protein>
<keyword evidence="1" id="KW-0732">Signal</keyword>
<evidence type="ECO:0000313" key="3">
    <source>
        <dbReference type="EMBL" id="KOH44807.1"/>
    </source>
</evidence>
<dbReference type="RefSeq" id="WP_053183527.1">
    <property type="nucleotide sequence ID" value="NZ_LGIA01000152.1"/>
</dbReference>